<dbReference type="InterPro" id="IPR010982">
    <property type="entry name" value="Lambda_DNA-bd_dom_sf"/>
</dbReference>
<evidence type="ECO:0000313" key="4">
    <source>
        <dbReference type="Proteomes" id="UP000078084"/>
    </source>
</evidence>
<evidence type="ECO:0000313" key="2">
    <source>
        <dbReference type="EMBL" id="KKO72283.1"/>
    </source>
</evidence>
<dbReference type="CDD" id="cd00093">
    <property type="entry name" value="HTH_XRE"/>
    <property type="match status" value="1"/>
</dbReference>
<accession>A0A171KTR6</accession>
<reference evidence="2 4" key="1">
    <citation type="submission" date="2015-04" db="EMBL/GenBank/DDBJ databases">
        <title>Genome sequence of Kerstersia gyiorum CG1.</title>
        <authorList>
            <person name="Greninger A.L."/>
            <person name="Kozyreva V."/>
            <person name="Chaturvedi V."/>
        </authorList>
    </citation>
    <scope>NUCLEOTIDE SEQUENCE [LARGE SCALE GENOMIC DNA]</scope>
    <source>
        <strain evidence="2 4">CG1</strain>
    </source>
</reference>
<proteinExistence type="predicted"/>
<dbReference type="SMART" id="SM00530">
    <property type="entry name" value="HTH_XRE"/>
    <property type="match status" value="1"/>
</dbReference>
<name>A0A171KTR6_9BURK</name>
<comment type="caution">
    <text evidence="2">The sequence shown here is derived from an EMBL/GenBank/DDBJ whole genome shotgun (WGS) entry which is preliminary data.</text>
</comment>
<feature type="domain" description="HTH cro/C1-type" evidence="1">
    <location>
        <begin position="18"/>
        <end position="74"/>
    </location>
</feature>
<protein>
    <submittedName>
        <fullName evidence="3">HTH-type transcriptional regulator/antitoxin HipB</fullName>
    </submittedName>
    <submittedName>
        <fullName evidence="2">XRE family transcriptional regulator</fullName>
    </submittedName>
</protein>
<dbReference type="OrthoDB" id="8757559at2"/>
<evidence type="ECO:0000313" key="3">
    <source>
        <dbReference type="EMBL" id="RZS70406.1"/>
    </source>
</evidence>
<gene>
    <name evidence="2" type="ORF">AAV32_03960</name>
    <name evidence="3" type="ORF">EV679_1813</name>
</gene>
<evidence type="ECO:0000259" key="1">
    <source>
        <dbReference type="PROSITE" id="PS50943"/>
    </source>
</evidence>
<dbReference type="SUPFAM" id="SSF47413">
    <property type="entry name" value="lambda repressor-like DNA-binding domains"/>
    <property type="match status" value="1"/>
</dbReference>
<dbReference type="GO" id="GO:0003677">
    <property type="term" value="F:DNA binding"/>
    <property type="evidence" value="ECO:0007669"/>
    <property type="project" value="InterPro"/>
</dbReference>
<sequence>MLPASYPLVTPGQLGATLQAARKAAGLTQSELASRIGLSQSRVSHLELHAQELSVGQLLAWCATLGLELSVGARGSEALSAASAMDW</sequence>
<dbReference type="Pfam" id="PF01381">
    <property type="entry name" value="HTH_3"/>
    <property type="match status" value="1"/>
</dbReference>
<dbReference type="AlphaFoldDB" id="A0A171KTR6"/>
<dbReference type="Proteomes" id="UP000078084">
    <property type="component" value="Unassembled WGS sequence"/>
</dbReference>
<dbReference type="Gene3D" id="1.10.260.40">
    <property type="entry name" value="lambda repressor-like DNA-binding domains"/>
    <property type="match status" value="1"/>
</dbReference>
<organism evidence="2 4">
    <name type="scientific">Kerstersia gyiorum</name>
    <dbReference type="NCBI Taxonomy" id="206506"/>
    <lineage>
        <taxon>Bacteria</taxon>
        <taxon>Pseudomonadati</taxon>
        <taxon>Pseudomonadota</taxon>
        <taxon>Betaproteobacteria</taxon>
        <taxon>Burkholderiales</taxon>
        <taxon>Alcaligenaceae</taxon>
        <taxon>Kerstersia</taxon>
    </lineage>
</organism>
<dbReference type="EMBL" id="SGWZ01000002">
    <property type="protein sequence ID" value="RZS70406.1"/>
    <property type="molecule type" value="Genomic_DNA"/>
</dbReference>
<keyword evidence="4" id="KW-1185">Reference proteome</keyword>
<dbReference type="EMBL" id="LBNE01000002">
    <property type="protein sequence ID" value="KKO72283.1"/>
    <property type="molecule type" value="Genomic_DNA"/>
</dbReference>
<evidence type="ECO:0000313" key="5">
    <source>
        <dbReference type="Proteomes" id="UP000292039"/>
    </source>
</evidence>
<dbReference type="STRING" id="206506.AAV32_03960"/>
<dbReference type="PATRIC" id="fig|206506.3.peg.860"/>
<dbReference type="InterPro" id="IPR001387">
    <property type="entry name" value="Cro/C1-type_HTH"/>
</dbReference>
<dbReference type="Proteomes" id="UP000292039">
    <property type="component" value="Unassembled WGS sequence"/>
</dbReference>
<reference evidence="3 5" key="2">
    <citation type="submission" date="2019-02" db="EMBL/GenBank/DDBJ databases">
        <title>Genomic Encyclopedia of Type Strains, Phase IV (KMG-IV): sequencing the most valuable type-strain genomes for metagenomic binning, comparative biology and taxonomic classification.</title>
        <authorList>
            <person name="Goeker M."/>
        </authorList>
    </citation>
    <scope>NUCLEOTIDE SEQUENCE [LARGE SCALE GENOMIC DNA]</scope>
    <source>
        <strain evidence="3 5">DSM 16618</strain>
    </source>
</reference>
<dbReference type="RefSeq" id="WP_083969414.1">
    <property type="nucleotide sequence ID" value="NZ_CBCSEB010000001.1"/>
</dbReference>
<dbReference type="PROSITE" id="PS50943">
    <property type="entry name" value="HTH_CROC1"/>
    <property type="match status" value="1"/>
</dbReference>